<dbReference type="AlphaFoldDB" id="X1BX93"/>
<dbReference type="EMBL" id="BART01029305">
    <property type="protein sequence ID" value="GAG99640.1"/>
    <property type="molecule type" value="Genomic_DNA"/>
</dbReference>
<evidence type="ECO:0000313" key="1">
    <source>
        <dbReference type="EMBL" id="GAG99640.1"/>
    </source>
</evidence>
<gene>
    <name evidence="1" type="ORF">S01H4_51460</name>
</gene>
<evidence type="ECO:0008006" key="2">
    <source>
        <dbReference type="Google" id="ProtNLM"/>
    </source>
</evidence>
<name>X1BX93_9ZZZZ</name>
<protein>
    <recommendedName>
        <fullName evidence="2">Arrestin-like N-terminal domain-containing protein</fullName>
    </recommendedName>
</protein>
<accession>X1BX93</accession>
<dbReference type="InterPro" id="IPR009776">
    <property type="entry name" value="Spore_0_M"/>
</dbReference>
<organism evidence="1">
    <name type="scientific">marine sediment metagenome</name>
    <dbReference type="NCBI Taxonomy" id="412755"/>
    <lineage>
        <taxon>unclassified sequences</taxon>
        <taxon>metagenomes</taxon>
        <taxon>ecological metagenomes</taxon>
    </lineage>
</organism>
<comment type="caution">
    <text evidence="1">The sequence shown here is derived from an EMBL/GenBank/DDBJ whole genome shotgun (WGS) entry which is preliminary data.</text>
</comment>
<sequence>MAKFVAGYEIQNPPSMLYPNDELSGVINIRYEGKKEKRIKRVELQCHEKYEYMKWSKLLDEYEQKSHDKTLAKWVLSKDILIQPGEMKTFPFKIKMPSMWKPKAKSSTSDWHMALTFVAKAGALQSGTLGYIVLPVYGSMRPPSFGPQEVPQIKAEPIQQQTQTVVVNISKDESQGNGATEKIETKFCSLCGKKIKKEAVYCEHCGGKQ</sequence>
<proteinExistence type="predicted"/>
<dbReference type="Pfam" id="PF07070">
    <property type="entry name" value="Spo0M"/>
    <property type="match status" value="1"/>
</dbReference>
<reference evidence="1" key="1">
    <citation type="journal article" date="2014" name="Front. Microbiol.">
        <title>High frequency of phylogenetically diverse reductive dehalogenase-homologous genes in deep subseafloor sedimentary metagenomes.</title>
        <authorList>
            <person name="Kawai M."/>
            <person name="Futagami T."/>
            <person name="Toyoda A."/>
            <person name="Takaki Y."/>
            <person name="Nishi S."/>
            <person name="Hori S."/>
            <person name="Arai W."/>
            <person name="Tsubouchi T."/>
            <person name="Morono Y."/>
            <person name="Uchiyama I."/>
            <person name="Ito T."/>
            <person name="Fujiyama A."/>
            <person name="Inagaki F."/>
            <person name="Takami H."/>
        </authorList>
    </citation>
    <scope>NUCLEOTIDE SEQUENCE</scope>
    <source>
        <strain evidence="1">Expedition CK06-06</strain>
    </source>
</reference>